<accession>A0A8G1RNI8</accession>
<evidence type="ECO:0000313" key="2">
    <source>
        <dbReference type="Proteomes" id="UP000249789"/>
    </source>
</evidence>
<dbReference type="AlphaFoldDB" id="A0A8G1RNI8"/>
<protein>
    <submittedName>
        <fullName evidence="1">Uncharacterized protein</fullName>
    </submittedName>
</protein>
<reference evidence="1 2" key="1">
    <citation type="submission" date="2018-02" db="EMBL/GenBank/DDBJ databases">
        <title>The genomes of Aspergillus section Nigri reveals drivers in fungal speciation.</title>
        <authorList>
            <consortium name="DOE Joint Genome Institute"/>
            <person name="Vesth T.C."/>
            <person name="Nybo J."/>
            <person name="Theobald S."/>
            <person name="Brandl J."/>
            <person name="Frisvad J.C."/>
            <person name="Nielsen K.F."/>
            <person name="Lyhne E.K."/>
            <person name="Kogle M.E."/>
            <person name="Kuo A."/>
            <person name="Riley R."/>
            <person name="Clum A."/>
            <person name="Nolan M."/>
            <person name="Lipzen A."/>
            <person name="Salamov A."/>
            <person name="Henrissat B."/>
            <person name="Wiebenga A."/>
            <person name="De vries R.P."/>
            <person name="Grigoriev I.V."/>
            <person name="Mortensen U.H."/>
            <person name="Andersen M.R."/>
            <person name="Baker S.E."/>
        </authorList>
    </citation>
    <scope>NUCLEOTIDE SEQUENCE [LARGE SCALE GENOMIC DNA]</scope>
    <source>
        <strain evidence="1 2">CBS 313.89</strain>
    </source>
</reference>
<organism evidence="1 2">
    <name type="scientific">Aspergillus fijiensis CBS 313.89</name>
    <dbReference type="NCBI Taxonomy" id="1448319"/>
    <lineage>
        <taxon>Eukaryota</taxon>
        <taxon>Fungi</taxon>
        <taxon>Dikarya</taxon>
        <taxon>Ascomycota</taxon>
        <taxon>Pezizomycotina</taxon>
        <taxon>Eurotiomycetes</taxon>
        <taxon>Eurotiomycetidae</taxon>
        <taxon>Eurotiales</taxon>
        <taxon>Aspergillaceae</taxon>
        <taxon>Aspergillus</taxon>
    </lineage>
</organism>
<dbReference type="Proteomes" id="UP000249789">
    <property type="component" value="Unassembled WGS sequence"/>
</dbReference>
<dbReference type="RefSeq" id="XP_040799999.1">
    <property type="nucleotide sequence ID" value="XM_040939237.1"/>
</dbReference>
<evidence type="ECO:0000313" key="1">
    <source>
        <dbReference type="EMBL" id="RAK75989.1"/>
    </source>
</evidence>
<sequence length="74" mass="8393">MLLVCKLFARSASIRIRKTAENRTRSAQTQSVADARLALTLPWSAVLYLVLVAAASHHLRWRIASILQIILFYK</sequence>
<dbReference type="VEuPathDB" id="FungiDB:BO72DRAFT_151611"/>
<name>A0A8G1RNI8_9EURO</name>
<dbReference type="EMBL" id="KZ824652">
    <property type="protein sequence ID" value="RAK75989.1"/>
    <property type="molecule type" value="Genomic_DNA"/>
</dbReference>
<gene>
    <name evidence="1" type="ORF">BO72DRAFT_151611</name>
</gene>
<dbReference type="GeneID" id="63856570"/>
<keyword evidence="2" id="KW-1185">Reference proteome</keyword>
<proteinExistence type="predicted"/>